<protein>
    <recommendedName>
        <fullName evidence="3">PIN domain-containing protein</fullName>
    </recommendedName>
</protein>
<gene>
    <name evidence="1" type="ORF">CWE12_06990</name>
</gene>
<evidence type="ECO:0000313" key="2">
    <source>
        <dbReference type="Proteomes" id="UP000287410"/>
    </source>
</evidence>
<dbReference type="EMBL" id="PIPN01000003">
    <property type="protein sequence ID" value="RUO29710.1"/>
    <property type="molecule type" value="Genomic_DNA"/>
</dbReference>
<reference evidence="1 2" key="1">
    <citation type="journal article" date="2018" name="Front. Microbiol.">
        <title>Genome-Based Analysis Reveals the Taxonomy and Diversity of the Family Idiomarinaceae.</title>
        <authorList>
            <person name="Liu Y."/>
            <person name="Lai Q."/>
            <person name="Shao Z."/>
        </authorList>
    </citation>
    <scope>NUCLEOTIDE SEQUENCE [LARGE SCALE GENOMIC DNA]</scope>
    <source>
        <strain evidence="1 2">GBSy1</strain>
    </source>
</reference>
<name>A0ABY0BYE3_9GAMM</name>
<organism evidence="1 2">
    <name type="scientific">Aliidiomarina sedimenti</name>
    <dbReference type="NCBI Taxonomy" id="1933879"/>
    <lineage>
        <taxon>Bacteria</taxon>
        <taxon>Pseudomonadati</taxon>
        <taxon>Pseudomonadota</taxon>
        <taxon>Gammaproteobacteria</taxon>
        <taxon>Alteromonadales</taxon>
        <taxon>Idiomarinaceae</taxon>
        <taxon>Aliidiomarina</taxon>
    </lineage>
</organism>
<dbReference type="RefSeq" id="WP_126788982.1">
    <property type="nucleotide sequence ID" value="NZ_PIPN01000003.1"/>
</dbReference>
<keyword evidence="2" id="KW-1185">Reference proteome</keyword>
<sequence length="155" mass="17662">MALDPFYANIFIDSCAFDPKYEPETSASDEIFERYEKGEINLVVAHSTLKESEHPNTPTHVKAAAAKKLYTIETGLAQHERQKKQEIWDILTGNGKPEKMQQDAEHVFEAHKYGGYFITTDNRILKLRGELHKICNAHIVKPGELLALIEEHENS</sequence>
<proteinExistence type="predicted"/>
<accession>A0ABY0BYE3</accession>
<evidence type="ECO:0008006" key="3">
    <source>
        <dbReference type="Google" id="ProtNLM"/>
    </source>
</evidence>
<comment type="caution">
    <text evidence="1">The sequence shown here is derived from an EMBL/GenBank/DDBJ whole genome shotgun (WGS) entry which is preliminary data.</text>
</comment>
<dbReference type="Proteomes" id="UP000287410">
    <property type="component" value="Unassembled WGS sequence"/>
</dbReference>
<evidence type="ECO:0000313" key="1">
    <source>
        <dbReference type="EMBL" id="RUO29710.1"/>
    </source>
</evidence>